<dbReference type="Proteomes" id="UP000181998">
    <property type="component" value="Unassembled WGS sequence"/>
</dbReference>
<dbReference type="Pfam" id="PF05144">
    <property type="entry name" value="Phage_CRI"/>
    <property type="match status" value="1"/>
</dbReference>
<sequence>MANEIFIDWITISQLHTETEPFPIFTGGINVDYDPLGNARFERVRPANFKGSFETSLRIKSDGRHISLSGNVGRFSRKDNLFNCGWLETLGKCNRILLDRGLPGFTSGQVRNAIGQADTPSARVSRLDLTANFETGSESQARSLIRWLASRSVSRMKKGRAGDESVWWSNTRHMLKAYIKHIEMLKHGCSEDDPAYLFCKEKGVVRVEIELKRRLLSDLDMVEIEKISDEKLIQVFHEQTEIFNAVDRSDEPDILDAIPTKIRMHAAAWMAGHDLRQLMPERTFYRHAKTLREYGIDITEPRNVEMFPVKVRIIEMKPLSMPDWYSLEDQEEPHLKVVGE</sequence>
<feature type="domain" description="Replication-associated protein G2P C-terminal" evidence="2">
    <location>
        <begin position="263"/>
        <end position="326"/>
    </location>
</feature>
<evidence type="ECO:0000313" key="3">
    <source>
        <dbReference type="EMBL" id="SEQ61965.1"/>
    </source>
</evidence>
<evidence type="ECO:0000259" key="2">
    <source>
        <dbReference type="Pfam" id="PF05155"/>
    </source>
</evidence>
<protein>
    <submittedName>
        <fullName evidence="3">Phage/plasmid replication protein, gene II/X family</fullName>
    </submittedName>
</protein>
<dbReference type="EMBL" id="FOFX01000111">
    <property type="protein sequence ID" value="SEQ61965.1"/>
    <property type="molecule type" value="Genomic_DNA"/>
</dbReference>
<name>A0A1H9HI10_9PROT</name>
<gene>
    <name evidence="3" type="ORF">SAMN05421510_11112</name>
</gene>
<accession>A0A1H9HI10</accession>
<dbReference type="RefSeq" id="WP_256216572.1">
    <property type="nucleotide sequence ID" value="NZ_FOFX01000111.1"/>
</dbReference>
<dbReference type="GO" id="GO:0006260">
    <property type="term" value="P:DNA replication"/>
    <property type="evidence" value="ECO:0007669"/>
    <property type="project" value="InterPro"/>
</dbReference>
<dbReference type="AlphaFoldDB" id="A0A1H9HI10"/>
<feature type="domain" description="Replication-associated protein G2P N-terminal" evidence="1">
    <location>
        <begin position="48"/>
        <end position="220"/>
    </location>
</feature>
<dbReference type="InterPro" id="IPR022688">
    <property type="entry name" value="G2P_C"/>
</dbReference>
<evidence type="ECO:0000313" key="4">
    <source>
        <dbReference type="Proteomes" id="UP000181998"/>
    </source>
</evidence>
<dbReference type="Pfam" id="PF05155">
    <property type="entry name" value="G2P_X_C"/>
    <property type="match status" value="1"/>
</dbReference>
<dbReference type="STRING" id="44577.ATY38_13150"/>
<reference evidence="3 4" key="1">
    <citation type="submission" date="2016-10" db="EMBL/GenBank/DDBJ databases">
        <authorList>
            <person name="de Groot N.N."/>
        </authorList>
    </citation>
    <scope>NUCLEOTIDE SEQUENCE [LARGE SCALE GENOMIC DNA]</scope>
    <source>
        <strain evidence="3 4">Nm9</strain>
    </source>
</reference>
<organism evidence="3 4">
    <name type="scientific">Nitrosomonas ureae</name>
    <dbReference type="NCBI Taxonomy" id="44577"/>
    <lineage>
        <taxon>Bacteria</taxon>
        <taxon>Pseudomonadati</taxon>
        <taxon>Pseudomonadota</taxon>
        <taxon>Betaproteobacteria</taxon>
        <taxon>Nitrosomonadales</taxon>
        <taxon>Nitrosomonadaceae</taxon>
        <taxon>Nitrosomonas</taxon>
    </lineage>
</organism>
<dbReference type="InterPro" id="IPR022686">
    <property type="entry name" value="G2P_N"/>
</dbReference>
<proteinExistence type="predicted"/>
<evidence type="ECO:0000259" key="1">
    <source>
        <dbReference type="Pfam" id="PF05144"/>
    </source>
</evidence>